<proteinExistence type="predicted"/>
<organism evidence="2 3">
    <name type="scientific">Hevea brasiliensis</name>
    <name type="common">Para rubber tree</name>
    <name type="synonym">Siphonia brasiliensis</name>
    <dbReference type="NCBI Taxonomy" id="3981"/>
    <lineage>
        <taxon>Eukaryota</taxon>
        <taxon>Viridiplantae</taxon>
        <taxon>Streptophyta</taxon>
        <taxon>Embryophyta</taxon>
        <taxon>Tracheophyta</taxon>
        <taxon>Spermatophyta</taxon>
        <taxon>Magnoliopsida</taxon>
        <taxon>eudicotyledons</taxon>
        <taxon>Gunneridae</taxon>
        <taxon>Pentapetalae</taxon>
        <taxon>rosids</taxon>
        <taxon>fabids</taxon>
        <taxon>Malpighiales</taxon>
        <taxon>Euphorbiaceae</taxon>
        <taxon>Crotonoideae</taxon>
        <taxon>Micrandreae</taxon>
        <taxon>Hevea</taxon>
    </lineage>
</organism>
<evidence type="ECO:0000313" key="3">
    <source>
        <dbReference type="Proteomes" id="UP001174677"/>
    </source>
</evidence>
<feature type="transmembrane region" description="Helical" evidence="1">
    <location>
        <begin position="117"/>
        <end position="137"/>
    </location>
</feature>
<keyword evidence="1" id="KW-0812">Transmembrane</keyword>
<protein>
    <submittedName>
        <fullName evidence="2">Uncharacterized protein</fullName>
    </submittedName>
</protein>
<dbReference type="EMBL" id="JARPOI010000018">
    <property type="protein sequence ID" value="KAJ9135341.1"/>
    <property type="molecule type" value="Genomic_DNA"/>
</dbReference>
<evidence type="ECO:0000256" key="1">
    <source>
        <dbReference type="SAM" id="Phobius"/>
    </source>
</evidence>
<keyword evidence="3" id="KW-1185">Reference proteome</keyword>
<comment type="caution">
    <text evidence="2">The sequence shown here is derived from an EMBL/GenBank/DDBJ whole genome shotgun (WGS) entry which is preliminary data.</text>
</comment>
<accession>A0ABQ9KEM5</accession>
<keyword evidence="1" id="KW-1133">Transmembrane helix</keyword>
<sequence length="240" mass="27634">MAYAGKFLSPIRQSLSSIASFYCSSLISRRKPFYGKSWMKQLKPTVQNPCSKFQCKMNIHTQYVRNVYLSGSILGVSFMIGSIGFSHQVVYAMDGQDILVDDREFLDASDTERNPPMLWIFVRKLWLPAFFFLTVLVNWDHPIILLTKVALFLLSTKPSPLSVYVFVEQLCHQSMRQEPYLYLLKSLYANKVEVQDYKLFCLATVAVKDQTITLVGVLGGWWVLPLSERAFSVFWDSAFY</sequence>
<keyword evidence="1" id="KW-0472">Membrane</keyword>
<reference evidence="2 3" key="1">
    <citation type="journal article" date="2023" name="Plant Biotechnol. J.">
        <title>Chromosome-level wild Hevea brasiliensis genome provides new tools for genomic-assisted breeding and valuable loci to elevate rubber yield.</title>
        <authorList>
            <person name="Cheng H."/>
            <person name="Song X."/>
            <person name="Hu Y."/>
            <person name="Wu T."/>
            <person name="Yang Q."/>
            <person name="An Z."/>
            <person name="Feng S."/>
            <person name="Deng Z."/>
            <person name="Wu W."/>
            <person name="Zeng X."/>
            <person name="Tu M."/>
            <person name="Wang X."/>
            <person name="Huang H."/>
        </authorList>
    </citation>
    <scope>NUCLEOTIDE SEQUENCE [LARGE SCALE GENOMIC DNA]</scope>
    <source>
        <strain evidence="2">MT/VB/25A 57/8</strain>
    </source>
</reference>
<feature type="transmembrane region" description="Helical" evidence="1">
    <location>
        <begin position="66"/>
        <end position="85"/>
    </location>
</feature>
<gene>
    <name evidence="2" type="ORF">P3X46_032535</name>
</gene>
<dbReference type="Proteomes" id="UP001174677">
    <property type="component" value="Chromosome 18"/>
</dbReference>
<name>A0ABQ9KEM5_HEVBR</name>
<evidence type="ECO:0000313" key="2">
    <source>
        <dbReference type="EMBL" id="KAJ9135341.1"/>
    </source>
</evidence>